<keyword evidence="3" id="KW-0325">Glycoprotein</keyword>
<dbReference type="Proteomes" id="UP000322234">
    <property type="component" value="Unassembled WGS sequence"/>
</dbReference>
<evidence type="ECO:0000256" key="3">
    <source>
        <dbReference type="ARBA" id="ARBA00023180"/>
    </source>
</evidence>
<evidence type="ECO:0000256" key="1">
    <source>
        <dbReference type="ARBA" id="ARBA00022734"/>
    </source>
</evidence>
<dbReference type="Gene3D" id="3.10.100.10">
    <property type="entry name" value="Mannose-Binding Protein A, subunit A"/>
    <property type="match status" value="1"/>
</dbReference>
<dbReference type="GO" id="GO:0030246">
    <property type="term" value="F:carbohydrate binding"/>
    <property type="evidence" value="ECO:0007669"/>
    <property type="project" value="UniProtKB-KW"/>
</dbReference>
<keyword evidence="2" id="KW-1015">Disulfide bond</keyword>
<dbReference type="AlphaFoldDB" id="A0A6B0RTU4"/>
<dbReference type="Pfam" id="PF00059">
    <property type="entry name" value="Lectin_C"/>
    <property type="match status" value="1"/>
</dbReference>
<dbReference type="PANTHER" id="PTHR46490:SF6">
    <property type="entry name" value="ASIALOGLYCOPROTEIN RECEPTOR 1-LIKE-RELATED"/>
    <property type="match status" value="1"/>
</dbReference>
<gene>
    <name evidence="5" type="ORF">E5288_WYG021089</name>
</gene>
<feature type="domain" description="C-type lectin" evidence="4">
    <location>
        <begin position="26"/>
        <end position="113"/>
    </location>
</feature>
<dbReference type="PANTHER" id="PTHR46490">
    <property type="entry name" value="C-TYPE LECTIN DOMAIN FAMILY 12 MEMBER A-RELATED"/>
    <property type="match status" value="1"/>
</dbReference>
<evidence type="ECO:0000256" key="2">
    <source>
        <dbReference type="ARBA" id="ARBA00023157"/>
    </source>
</evidence>
<dbReference type="EMBL" id="VBQZ03000093">
    <property type="protein sequence ID" value="MXQ93489.1"/>
    <property type="molecule type" value="Genomic_DNA"/>
</dbReference>
<protein>
    <recommendedName>
        <fullName evidence="4">C-type lectin domain-containing protein</fullName>
    </recommendedName>
</protein>
<comment type="caution">
    <text evidence="5">The sequence shown here is derived from an EMBL/GenBank/DDBJ whole genome shotgun (WGS) entry which is preliminary data.</text>
</comment>
<dbReference type="PROSITE" id="PS50041">
    <property type="entry name" value="C_TYPE_LECTIN_2"/>
    <property type="match status" value="1"/>
</dbReference>
<dbReference type="InterPro" id="IPR016186">
    <property type="entry name" value="C-type_lectin-like/link_sf"/>
</dbReference>
<keyword evidence="1" id="KW-0430">Lectin</keyword>
<keyword evidence="6" id="KW-1185">Reference proteome</keyword>
<evidence type="ECO:0000313" key="6">
    <source>
        <dbReference type="Proteomes" id="UP000322234"/>
    </source>
</evidence>
<organism evidence="5 6">
    <name type="scientific">Bos mutus</name>
    <name type="common">wild yak</name>
    <dbReference type="NCBI Taxonomy" id="72004"/>
    <lineage>
        <taxon>Eukaryota</taxon>
        <taxon>Metazoa</taxon>
        <taxon>Chordata</taxon>
        <taxon>Craniata</taxon>
        <taxon>Vertebrata</taxon>
        <taxon>Euteleostomi</taxon>
        <taxon>Mammalia</taxon>
        <taxon>Eutheria</taxon>
        <taxon>Laurasiatheria</taxon>
        <taxon>Artiodactyla</taxon>
        <taxon>Ruminantia</taxon>
        <taxon>Pecora</taxon>
        <taxon>Bovidae</taxon>
        <taxon>Bovinae</taxon>
        <taxon>Bos</taxon>
    </lineage>
</organism>
<accession>A0A6B0RTU4</accession>
<dbReference type="SUPFAM" id="SSF56436">
    <property type="entry name" value="C-type lectin-like"/>
    <property type="match status" value="1"/>
</dbReference>
<sequence length="113" mass="13012">MTKQVQEEVNEKESSCESCPKTWKAFQGFCYNFCPDELPWLKAMGCCAEEGARLVIINSQAEQEFLSPKRDVTYWIGLRKQSSIDIYKWQVYKPPPSFWCIVICASSTKHCAS</sequence>
<dbReference type="SMART" id="SM00034">
    <property type="entry name" value="CLECT"/>
    <property type="match status" value="1"/>
</dbReference>
<evidence type="ECO:0000313" key="5">
    <source>
        <dbReference type="EMBL" id="MXQ93489.1"/>
    </source>
</evidence>
<evidence type="ECO:0000259" key="4">
    <source>
        <dbReference type="PROSITE" id="PS50041"/>
    </source>
</evidence>
<dbReference type="InterPro" id="IPR016187">
    <property type="entry name" value="CTDL_fold"/>
</dbReference>
<name>A0A6B0RTU4_9CETA</name>
<proteinExistence type="predicted"/>
<dbReference type="InterPro" id="IPR001304">
    <property type="entry name" value="C-type_lectin-like"/>
</dbReference>
<dbReference type="InterPro" id="IPR052309">
    <property type="entry name" value="C-type_Lectin_Domain_Fam1"/>
</dbReference>
<reference evidence="5" key="1">
    <citation type="submission" date="2019-10" db="EMBL/GenBank/DDBJ databases">
        <title>The sequence and de novo assembly of the wild yak genome.</title>
        <authorList>
            <person name="Liu Y."/>
        </authorList>
    </citation>
    <scope>NUCLEOTIDE SEQUENCE [LARGE SCALE GENOMIC DNA]</scope>
    <source>
        <strain evidence="5">WY2019</strain>
    </source>
</reference>